<dbReference type="SUPFAM" id="SSF53092">
    <property type="entry name" value="Creatinase/prolidase N-terminal domain"/>
    <property type="match status" value="1"/>
</dbReference>
<evidence type="ECO:0000256" key="2">
    <source>
        <dbReference type="ARBA" id="ARBA00001936"/>
    </source>
</evidence>
<sequence>MNKPIIPKEEYAARRCRLLDRLGKDALAVVPSGGLKVRNRDAEYPFRQDSDFHYLTGFNEPEAVAVFVPGREAGEYVLFCREKNEMAERWSGTRAGLDGAKHWHGADDAHPISDLDKLMLDLLTGRDQVHYDLGVNPDFDLNVIRWVNHLRAKARAGVRAPHSIVMLDRIVHEMRLFKSDAEVAVMRYAAQTAARAHTRAMQVCQPGKFEYEVEAELLHEFRQKGMEPAYTSIVGGGKNACILHYIENRDTLRDGDLLLIDAGAEHECYASDITRTFPVNGTFSPEQRALYQLVLDAQHAAIAVAIPGKSWDDPHQAAVKVLAQGLLDLGILSGTLEQAMQKPAVAEGEAPKEEPYRQFYMHKTGHWLGMDVHDVGDYKVGTGDDEWRTLQPGMVLTVEPGLYISPADNVDSKWWNIGIRIEDDVLITADGNDVLSRDVVKEIAAIENLMAREENGKRPDSTL</sequence>
<keyword evidence="12" id="KW-1185">Reference proteome</keyword>
<gene>
    <name evidence="11" type="ORF">J9253_11715</name>
</gene>
<evidence type="ECO:0000313" key="12">
    <source>
        <dbReference type="Proteomes" id="UP000672039"/>
    </source>
</evidence>
<dbReference type="Gene3D" id="3.40.350.10">
    <property type="entry name" value="Creatinase/prolidase N-terminal domain"/>
    <property type="match status" value="1"/>
</dbReference>
<dbReference type="Proteomes" id="UP000672039">
    <property type="component" value="Chromosome"/>
</dbReference>
<dbReference type="RefSeq" id="WP_210221163.1">
    <property type="nucleotide sequence ID" value="NZ_CP072801.1"/>
</dbReference>
<keyword evidence="9" id="KW-0464">Manganese</keyword>
<evidence type="ECO:0000256" key="5">
    <source>
        <dbReference type="ARBA" id="ARBA00022670"/>
    </source>
</evidence>
<evidence type="ECO:0000313" key="11">
    <source>
        <dbReference type="EMBL" id="QTR44706.1"/>
    </source>
</evidence>
<dbReference type="PANTHER" id="PTHR43226">
    <property type="entry name" value="XAA-PRO AMINOPEPTIDASE 3"/>
    <property type="match status" value="1"/>
</dbReference>
<keyword evidence="5" id="KW-0645">Protease</keyword>
<dbReference type="InterPro" id="IPR052433">
    <property type="entry name" value="X-Pro_dipept-like"/>
</dbReference>
<comment type="cofactor">
    <cofactor evidence="2">
        <name>Mn(2+)</name>
        <dbReference type="ChEBI" id="CHEBI:29035"/>
    </cofactor>
</comment>
<dbReference type="Gene3D" id="3.90.230.10">
    <property type="entry name" value="Creatinase/methionine aminopeptidase superfamily"/>
    <property type="match status" value="1"/>
</dbReference>
<feature type="domain" description="Aminopeptidase P N-terminal" evidence="10">
    <location>
        <begin position="6"/>
        <end position="140"/>
    </location>
</feature>
<protein>
    <recommendedName>
        <fullName evidence="4">Xaa-Pro aminopeptidase</fullName>
        <ecNumber evidence="4">3.4.11.9</ecNumber>
    </recommendedName>
</protein>
<dbReference type="Pfam" id="PF00557">
    <property type="entry name" value="Peptidase_M24"/>
    <property type="match status" value="1"/>
</dbReference>
<dbReference type="SMART" id="SM01011">
    <property type="entry name" value="AMP_N"/>
    <property type="match status" value="1"/>
</dbReference>
<evidence type="ECO:0000256" key="8">
    <source>
        <dbReference type="ARBA" id="ARBA00023049"/>
    </source>
</evidence>
<dbReference type="EC" id="3.4.11.9" evidence="4"/>
<dbReference type="GO" id="GO:0004177">
    <property type="term" value="F:aminopeptidase activity"/>
    <property type="evidence" value="ECO:0007669"/>
    <property type="project" value="UniProtKB-KW"/>
</dbReference>
<evidence type="ECO:0000256" key="3">
    <source>
        <dbReference type="ARBA" id="ARBA00008766"/>
    </source>
</evidence>
<keyword evidence="11" id="KW-0031">Aminopeptidase</keyword>
<evidence type="ECO:0000256" key="6">
    <source>
        <dbReference type="ARBA" id="ARBA00022723"/>
    </source>
</evidence>
<dbReference type="SUPFAM" id="SSF55920">
    <property type="entry name" value="Creatinase/aminopeptidase"/>
    <property type="match status" value="1"/>
</dbReference>
<dbReference type="Pfam" id="PF05195">
    <property type="entry name" value="AMP_N"/>
    <property type="match status" value="1"/>
</dbReference>
<dbReference type="InterPro" id="IPR007865">
    <property type="entry name" value="Aminopep_P_N"/>
</dbReference>
<comment type="catalytic activity">
    <reaction evidence="1">
        <text>Release of any N-terminal amino acid, including proline, that is linked to proline, even from a dipeptide or tripeptide.</text>
        <dbReference type="EC" id="3.4.11.9"/>
    </reaction>
</comment>
<dbReference type="CDD" id="cd01087">
    <property type="entry name" value="Prolidase"/>
    <property type="match status" value="1"/>
</dbReference>
<accession>A0ABX7WNK6</accession>
<proteinExistence type="inferred from homology"/>
<dbReference type="InterPro" id="IPR000994">
    <property type="entry name" value="Pept_M24"/>
</dbReference>
<dbReference type="InterPro" id="IPR029149">
    <property type="entry name" value="Creatin/AminoP/Spt16_N"/>
</dbReference>
<name>A0ABX7WNK6_9GAMM</name>
<evidence type="ECO:0000259" key="10">
    <source>
        <dbReference type="SMART" id="SM01011"/>
    </source>
</evidence>
<reference evidence="11 12" key="1">
    <citation type="submission" date="2021-04" db="EMBL/GenBank/DDBJ databases">
        <title>Genomics, taxonomy and metabolism of representatives of sulfur bacteria of the genus Thiothrix: Thiothrix fructosivorans QT, Thiothrix unzii A1T and three new species, Thiothrix subterranea sp. nov., Thiothrix litoralis sp. nov. and 'Candidatus Thiothrix anitrata' sp. nov.</title>
        <authorList>
            <person name="Ravin N.V."/>
            <person name="Smolyakov D."/>
            <person name="Rudenko T.S."/>
            <person name="Mardanov A.V."/>
            <person name="Beletsky A.V."/>
            <person name="Markov N.D."/>
            <person name="Fomenkov A.I."/>
            <person name="Roberts R.J."/>
            <person name="Karnachuk O.V."/>
            <person name="Novikov A."/>
            <person name="Grabovich M.Y."/>
        </authorList>
    </citation>
    <scope>NUCLEOTIDE SEQUENCE [LARGE SCALE GENOMIC DNA]</scope>
    <source>
        <strain evidence="11 12">AS</strain>
    </source>
</reference>
<dbReference type="EMBL" id="CP072801">
    <property type="protein sequence ID" value="QTR44706.1"/>
    <property type="molecule type" value="Genomic_DNA"/>
</dbReference>
<keyword evidence="7" id="KW-0378">Hydrolase</keyword>
<evidence type="ECO:0000256" key="4">
    <source>
        <dbReference type="ARBA" id="ARBA00012574"/>
    </source>
</evidence>
<keyword evidence="6" id="KW-0479">Metal-binding</keyword>
<dbReference type="PANTHER" id="PTHR43226:SF4">
    <property type="entry name" value="XAA-PRO AMINOPEPTIDASE 3"/>
    <property type="match status" value="1"/>
</dbReference>
<evidence type="ECO:0000256" key="9">
    <source>
        <dbReference type="ARBA" id="ARBA00023211"/>
    </source>
</evidence>
<keyword evidence="8" id="KW-0482">Metalloprotease</keyword>
<evidence type="ECO:0000256" key="1">
    <source>
        <dbReference type="ARBA" id="ARBA00001424"/>
    </source>
</evidence>
<dbReference type="InterPro" id="IPR036005">
    <property type="entry name" value="Creatinase/aminopeptidase-like"/>
</dbReference>
<comment type="similarity">
    <text evidence="3">Belongs to the peptidase M24B family.</text>
</comment>
<organism evidence="11 12">
    <name type="scientific">Thiothrix litoralis</name>
    <dbReference type="NCBI Taxonomy" id="2891210"/>
    <lineage>
        <taxon>Bacteria</taxon>
        <taxon>Pseudomonadati</taxon>
        <taxon>Pseudomonadota</taxon>
        <taxon>Gammaproteobacteria</taxon>
        <taxon>Thiotrichales</taxon>
        <taxon>Thiotrichaceae</taxon>
        <taxon>Thiothrix</taxon>
    </lineage>
</organism>
<evidence type="ECO:0000256" key="7">
    <source>
        <dbReference type="ARBA" id="ARBA00022801"/>
    </source>
</evidence>